<accession>A0ABQ9UZ79</accession>
<organism evidence="1 2">
    <name type="scientific">Saguinus oedipus</name>
    <name type="common">Cotton-top tamarin</name>
    <name type="synonym">Oedipomidas oedipus</name>
    <dbReference type="NCBI Taxonomy" id="9490"/>
    <lineage>
        <taxon>Eukaryota</taxon>
        <taxon>Metazoa</taxon>
        <taxon>Chordata</taxon>
        <taxon>Craniata</taxon>
        <taxon>Vertebrata</taxon>
        <taxon>Euteleostomi</taxon>
        <taxon>Mammalia</taxon>
        <taxon>Eutheria</taxon>
        <taxon>Euarchontoglires</taxon>
        <taxon>Primates</taxon>
        <taxon>Haplorrhini</taxon>
        <taxon>Platyrrhini</taxon>
        <taxon>Cebidae</taxon>
        <taxon>Callitrichinae</taxon>
        <taxon>Saguinus</taxon>
    </lineage>
</organism>
<evidence type="ECO:0000313" key="1">
    <source>
        <dbReference type="EMBL" id="KAK2102401.1"/>
    </source>
</evidence>
<dbReference type="Pfam" id="PF14858">
    <property type="entry name" value="CFAP54_N"/>
    <property type="match status" value="1"/>
</dbReference>
<dbReference type="PANTHER" id="PTHR33487:SF1">
    <property type="entry name" value="CILIA- AND FLAGELLA-ASSOCIATED PROTEIN 54"/>
    <property type="match status" value="1"/>
</dbReference>
<protein>
    <submittedName>
        <fullName evidence="1">Cilia- and flagella-associated protein 54</fullName>
    </submittedName>
</protein>
<dbReference type="PANTHER" id="PTHR33487">
    <property type="entry name" value="CILIA- AND FLAGELLA-ASSOCIATED PROTEIN 54"/>
    <property type="match status" value="1"/>
</dbReference>
<dbReference type="InterPro" id="IPR027912">
    <property type="entry name" value="CFAP54"/>
</dbReference>
<gene>
    <name evidence="1" type="primary">CFAP54_2</name>
    <name evidence="1" type="ORF">P7K49_020068</name>
</gene>
<comment type="caution">
    <text evidence="1">The sequence shown here is derived from an EMBL/GenBank/DDBJ whole genome shotgun (WGS) entry which is preliminary data.</text>
</comment>
<dbReference type="Proteomes" id="UP001266305">
    <property type="component" value="Unassembled WGS sequence"/>
</dbReference>
<keyword evidence="1" id="KW-0966">Cell projection</keyword>
<evidence type="ECO:0000313" key="2">
    <source>
        <dbReference type="Proteomes" id="UP001266305"/>
    </source>
</evidence>
<name>A0ABQ9UZ79_SAGOE</name>
<keyword evidence="2" id="KW-1185">Reference proteome</keyword>
<reference evidence="1 2" key="1">
    <citation type="submission" date="2023-05" db="EMBL/GenBank/DDBJ databases">
        <title>B98-5 Cell Line De Novo Hybrid Assembly: An Optical Mapping Approach.</title>
        <authorList>
            <person name="Kananen K."/>
            <person name="Auerbach J.A."/>
            <person name="Kautto E."/>
            <person name="Blachly J.S."/>
        </authorList>
    </citation>
    <scope>NUCLEOTIDE SEQUENCE [LARGE SCALE GENOMIC DNA]</scope>
    <source>
        <strain evidence="1">B95-8</strain>
        <tissue evidence="1">Cell line</tissue>
    </source>
</reference>
<dbReference type="EMBL" id="JASSZA010000009">
    <property type="protein sequence ID" value="KAK2102401.1"/>
    <property type="molecule type" value="Genomic_DNA"/>
</dbReference>
<proteinExistence type="predicted"/>
<keyword evidence="1" id="KW-0282">Flagellum</keyword>
<sequence length="148" mass="17506">MKLDNVFFYDFYSATSLFNIWTKYAPRLPVDYYNEKLLKVGDSLCQMKPMRYQRSKTTPPPHLEYKLALLQCYGRYLQQFSTNFDENKFQALSGKNMCNYQLVCDSDENLQNKESVVQCLHILSFLRLIMQVALPQEHLCWIIFNGTC</sequence>
<keyword evidence="1" id="KW-0969">Cilium</keyword>